<feature type="coiled-coil region" evidence="5">
    <location>
        <begin position="730"/>
        <end position="757"/>
    </location>
</feature>
<feature type="compositionally biased region" description="Basic residues" evidence="6">
    <location>
        <begin position="426"/>
        <end position="438"/>
    </location>
</feature>
<keyword evidence="3" id="KW-0540">Nuclease</keyword>
<dbReference type="SMART" id="SM00384">
    <property type="entry name" value="AT_hook"/>
    <property type="match status" value="2"/>
</dbReference>
<dbReference type="InterPro" id="IPR021109">
    <property type="entry name" value="Peptidase_aspartic_dom_sf"/>
</dbReference>
<keyword evidence="4" id="KW-0378">Hydrolase</keyword>
<name>A0A3S3RJ06_9ACAR</name>
<gene>
    <name evidence="7" type="ORF">B4U79_16705</name>
</gene>
<keyword evidence="8" id="KW-1185">Reference proteome</keyword>
<comment type="caution">
    <text evidence="7">The sequence shown here is derived from an EMBL/GenBank/DDBJ whole genome shotgun (WGS) entry which is preliminary data.</text>
</comment>
<feature type="compositionally biased region" description="Basic residues" evidence="6">
    <location>
        <begin position="869"/>
        <end position="879"/>
    </location>
</feature>
<dbReference type="CDD" id="cd00303">
    <property type="entry name" value="retropepsin_like"/>
    <property type="match status" value="1"/>
</dbReference>
<dbReference type="InterPro" id="IPR050951">
    <property type="entry name" value="Retrovirus_Pol_polyprotein"/>
</dbReference>
<evidence type="ECO:0000256" key="4">
    <source>
        <dbReference type="ARBA" id="ARBA00022759"/>
    </source>
</evidence>
<evidence type="ECO:0000256" key="5">
    <source>
        <dbReference type="SAM" id="Coils"/>
    </source>
</evidence>
<evidence type="ECO:0000313" key="8">
    <source>
        <dbReference type="Proteomes" id="UP000285301"/>
    </source>
</evidence>
<dbReference type="PANTHER" id="PTHR37984">
    <property type="entry name" value="PROTEIN CBG26694"/>
    <property type="match status" value="1"/>
</dbReference>
<dbReference type="OrthoDB" id="413122at2759"/>
<evidence type="ECO:0008006" key="9">
    <source>
        <dbReference type="Google" id="ProtNLM"/>
    </source>
</evidence>
<dbReference type="GO" id="GO:0016779">
    <property type="term" value="F:nucleotidyltransferase activity"/>
    <property type="evidence" value="ECO:0007669"/>
    <property type="project" value="UniProtKB-KW"/>
</dbReference>
<dbReference type="InterPro" id="IPR036397">
    <property type="entry name" value="RNaseH_sf"/>
</dbReference>
<proteinExistence type="predicted"/>
<feature type="compositionally biased region" description="Basic and acidic residues" evidence="6">
    <location>
        <begin position="193"/>
        <end position="202"/>
    </location>
</feature>
<evidence type="ECO:0000256" key="1">
    <source>
        <dbReference type="ARBA" id="ARBA00022679"/>
    </source>
</evidence>
<organism evidence="7 8">
    <name type="scientific">Dinothrombium tinctorium</name>
    <dbReference type="NCBI Taxonomy" id="1965070"/>
    <lineage>
        <taxon>Eukaryota</taxon>
        <taxon>Metazoa</taxon>
        <taxon>Ecdysozoa</taxon>
        <taxon>Arthropoda</taxon>
        <taxon>Chelicerata</taxon>
        <taxon>Arachnida</taxon>
        <taxon>Acari</taxon>
        <taxon>Acariformes</taxon>
        <taxon>Trombidiformes</taxon>
        <taxon>Prostigmata</taxon>
        <taxon>Anystina</taxon>
        <taxon>Parasitengona</taxon>
        <taxon>Trombidioidea</taxon>
        <taxon>Trombidiidae</taxon>
        <taxon>Dinothrombium</taxon>
    </lineage>
</organism>
<evidence type="ECO:0000313" key="7">
    <source>
        <dbReference type="EMBL" id="RWS01647.1"/>
    </source>
</evidence>
<keyword evidence="1" id="KW-0808">Transferase</keyword>
<feature type="compositionally biased region" description="Basic and acidic residues" evidence="6">
    <location>
        <begin position="855"/>
        <end position="864"/>
    </location>
</feature>
<protein>
    <recommendedName>
        <fullName evidence="9">Retrotransposon gag domain-containing protein</fullName>
    </recommendedName>
</protein>
<evidence type="ECO:0000256" key="3">
    <source>
        <dbReference type="ARBA" id="ARBA00022722"/>
    </source>
</evidence>
<dbReference type="SUPFAM" id="SSF50630">
    <property type="entry name" value="Acid proteases"/>
    <property type="match status" value="1"/>
</dbReference>
<dbReference type="Proteomes" id="UP000285301">
    <property type="component" value="Unassembled WGS sequence"/>
</dbReference>
<sequence length="903" mass="103926">MAESEANKASLGERTERILKTLTKVRKDIINEEGIKERSLAMFDNFRHKITEILTAEEPKRTQLQEALAEEHYVEAQNVGKTGAEEMSKFKEEIKNLRTELAEKEDEMSEINELLNKTDKQLKEYMQLLGKAKQDLELLSKKYTKERARWSIIEVDFDTLKRSYNELLERERSESESDIVETSNEGPQRHKNKSNDEKERSTGKLWLSAPKLKESAQVETWLDKMEVFKRVNKLSDDEMKDGTLIISGDPVFRYAKLLNERQPNLTWKQFGEELKKRFAATDRFQLRLELFERKQGSREKLLAYIESKLDLCRRVDVDMSESEQVAIIQRGLTERYSGLAITKFTSLSDFMDAAKTAATWFERSERPWIRRNVPINNINLVPRSEMPKQVSPNMKRRVGSRTWTNSGTFRKSPPRSPKTPEELSSKKKKRIKPTPRKNKLPLPISSYFINGNIPGVEGFINGHSINVVLDTGCGAILMSRKCARRCHLKVHKTKRNGPNFIGPSGERLKILGEAKCIINLMGNKIQIRVSVISKLATDVLLGTTFFDKHKAEIDFVNRKLSLNIGVENDLTRMSIPFVESKPINLVTEESVVIPPFAEVAVKVSSDRKISARNSILLGRKIRVHNGAVGCLNGIICGTILNKVVMVNLTWNVAEIGKGRKVASVEEMDYIDTRNSWEKLLPYAVFAYNTAVHDATKFSPFELIHGREPLVPTDILLSRKELRNVSEEDICNTMIRRLERMRDEARKHLERSQQKQLKTLCKRKTPIVFQKGQLVLLNTPISGRGKKSAFDYRYHGPYRVLMQLNPNNYEVEEVEADVNGNKFRGVVHIKYMKPYISPTHAISNDPIESEEESEFENSRDKDYKPNARITQKKRGRPRKNVPKEVQEVPKRKRGRPRKSCQFAE</sequence>
<dbReference type="Gene3D" id="3.30.420.10">
    <property type="entry name" value="Ribonuclease H-like superfamily/Ribonuclease H"/>
    <property type="match status" value="1"/>
</dbReference>
<dbReference type="PANTHER" id="PTHR37984:SF5">
    <property type="entry name" value="PROTEIN NYNRIN-LIKE"/>
    <property type="match status" value="1"/>
</dbReference>
<feature type="region of interest" description="Disordered" evidence="6">
    <location>
        <begin position="386"/>
        <end position="438"/>
    </location>
</feature>
<keyword evidence="5" id="KW-0175">Coiled coil</keyword>
<dbReference type="GO" id="GO:0004519">
    <property type="term" value="F:endonuclease activity"/>
    <property type="evidence" value="ECO:0007669"/>
    <property type="project" value="UniProtKB-KW"/>
</dbReference>
<dbReference type="InterPro" id="IPR017956">
    <property type="entry name" value="AT_hook_DNA-bd_motif"/>
</dbReference>
<feature type="region of interest" description="Disordered" evidence="6">
    <location>
        <begin position="171"/>
        <end position="202"/>
    </location>
</feature>
<dbReference type="Gene3D" id="2.40.70.10">
    <property type="entry name" value="Acid Proteases"/>
    <property type="match status" value="1"/>
</dbReference>
<dbReference type="EMBL" id="NCKU01008845">
    <property type="protein sequence ID" value="RWS01647.1"/>
    <property type="molecule type" value="Genomic_DNA"/>
</dbReference>
<keyword evidence="2" id="KW-0548">Nucleotidyltransferase</keyword>
<accession>A0A3S3RJ06</accession>
<evidence type="ECO:0000256" key="6">
    <source>
        <dbReference type="SAM" id="MobiDB-lite"/>
    </source>
</evidence>
<dbReference type="STRING" id="1965070.A0A3S3RJ06"/>
<reference evidence="7 8" key="1">
    <citation type="journal article" date="2018" name="Gigascience">
        <title>Genomes of trombidid mites reveal novel predicted allergens and laterally-transferred genes associated with secondary metabolism.</title>
        <authorList>
            <person name="Dong X."/>
            <person name="Chaisiri K."/>
            <person name="Xia D."/>
            <person name="Armstrong S.D."/>
            <person name="Fang Y."/>
            <person name="Donnelly M.J."/>
            <person name="Kadowaki T."/>
            <person name="McGarry J.W."/>
            <person name="Darby A.C."/>
            <person name="Makepeace B.L."/>
        </authorList>
    </citation>
    <scope>NUCLEOTIDE SEQUENCE [LARGE SCALE GENOMIC DNA]</scope>
    <source>
        <strain evidence="7">UoL-WK</strain>
    </source>
</reference>
<feature type="region of interest" description="Disordered" evidence="6">
    <location>
        <begin position="837"/>
        <end position="903"/>
    </location>
</feature>
<dbReference type="AlphaFoldDB" id="A0A3S3RJ06"/>
<evidence type="ECO:0000256" key="2">
    <source>
        <dbReference type="ARBA" id="ARBA00022695"/>
    </source>
</evidence>
<dbReference type="Pfam" id="PF13975">
    <property type="entry name" value="gag-asp_proteas"/>
    <property type="match status" value="1"/>
</dbReference>
<keyword evidence="4" id="KW-0255">Endonuclease</keyword>
<dbReference type="GO" id="GO:0003677">
    <property type="term" value="F:DNA binding"/>
    <property type="evidence" value="ECO:0007669"/>
    <property type="project" value="InterPro"/>
</dbReference>